<evidence type="ECO:0000256" key="8">
    <source>
        <dbReference type="ARBA" id="ARBA00022840"/>
    </source>
</evidence>
<proteinExistence type="inferred from homology"/>
<protein>
    <recommendedName>
        <fullName evidence="4">serine--tRNA ligase</fullName>
        <ecNumber evidence="4">6.1.1.11</ecNumber>
    </recommendedName>
    <alternativeName>
        <fullName evidence="11">Seryl-tRNA synthetase</fullName>
    </alternativeName>
    <alternativeName>
        <fullName evidence="12">Seryl-tRNA(Ser/Sec) synthetase</fullName>
    </alternativeName>
</protein>
<organism evidence="16 17">
    <name type="scientific">Acanthaster planci</name>
    <name type="common">Crown-of-thorns starfish</name>
    <dbReference type="NCBI Taxonomy" id="133434"/>
    <lineage>
        <taxon>Eukaryota</taxon>
        <taxon>Metazoa</taxon>
        <taxon>Echinodermata</taxon>
        <taxon>Eleutherozoa</taxon>
        <taxon>Asterozoa</taxon>
        <taxon>Asteroidea</taxon>
        <taxon>Valvatacea</taxon>
        <taxon>Valvatida</taxon>
        <taxon>Acanthasteridae</taxon>
        <taxon>Acanthaster</taxon>
    </lineage>
</organism>
<evidence type="ECO:0000256" key="3">
    <source>
        <dbReference type="ARBA" id="ARBA00010728"/>
    </source>
</evidence>
<name>A0A8B7ZPE8_ACAPL</name>
<evidence type="ECO:0000256" key="1">
    <source>
        <dbReference type="ARBA" id="ARBA00004496"/>
    </source>
</evidence>
<evidence type="ECO:0000256" key="7">
    <source>
        <dbReference type="ARBA" id="ARBA00022741"/>
    </source>
</evidence>
<keyword evidence="7" id="KW-0547">Nucleotide-binding</keyword>
<dbReference type="OrthoDB" id="10264585at2759"/>
<evidence type="ECO:0000256" key="9">
    <source>
        <dbReference type="ARBA" id="ARBA00022917"/>
    </source>
</evidence>
<evidence type="ECO:0000313" key="16">
    <source>
        <dbReference type="Proteomes" id="UP000694845"/>
    </source>
</evidence>
<evidence type="ECO:0000256" key="11">
    <source>
        <dbReference type="ARBA" id="ARBA00031113"/>
    </source>
</evidence>
<dbReference type="GO" id="GO:0006434">
    <property type="term" value="P:seryl-tRNA aminoacylation"/>
    <property type="evidence" value="ECO:0007669"/>
    <property type="project" value="InterPro"/>
</dbReference>
<accession>A0A8B7ZPE8</accession>
<dbReference type="PANTHER" id="PTHR43697">
    <property type="entry name" value="SERYL-TRNA SYNTHETASE"/>
    <property type="match status" value="1"/>
</dbReference>
<comment type="pathway">
    <text evidence="2">Aminoacyl-tRNA biosynthesis; selenocysteinyl-tRNA(Sec) biosynthesis; L-seryl-tRNA(Sec) from L-serine and tRNA(Sec): step 1/1.</text>
</comment>
<comment type="similarity">
    <text evidence="3">Belongs to the class-II aminoacyl-tRNA synthetase family. Type-1 seryl-tRNA synthetase subfamily.</text>
</comment>
<evidence type="ECO:0000256" key="10">
    <source>
        <dbReference type="ARBA" id="ARBA00023146"/>
    </source>
</evidence>
<dbReference type="InterPro" id="IPR045864">
    <property type="entry name" value="aa-tRNA-synth_II/BPL/LPL"/>
</dbReference>
<evidence type="ECO:0000313" key="17">
    <source>
        <dbReference type="RefSeq" id="XP_022106927.1"/>
    </source>
</evidence>
<dbReference type="InterPro" id="IPR006195">
    <property type="entry name" value="aa-tRNA-synth_II"/>
</dbReference>
<evidence type="ECO:0000256" key="13">
    <source>
        <dbReference type="ARBA" id="ARBA00047929"/>
    </source>
</evidence>
<feature type="domain" description="Aminoacyl-transfer RNA synthetases class-II family profile" evidence="15">
    <location>
        <begin position="1"/>
        <end position="147"/>
    </location>
</feature>
<dbReference type="GO" id="GO:0004828">
    <property type="term" value="F:serine-tRNA ligase activity"/>
    <property type="evidence" value="ECO:0007669"/>
    <property type="project" value="UniProtKB-EC"/>
</dbReference>
<gene>
    <name evidence="17" type="primary">LOC110988009</name>
</gene>
<comment type="subcellular location">
    <subcellularLocation>
        <location evidence="1">Cytoplasm</location>
    </subcellularLocation>
</comment>
<dbReference type="InterPro" id="IPR002317">
    <property type="entry name" value="Ser-tRNA-ligase_type_1"/>
</dbReference>
<evidence type="ECO:0000259" key="15">
    <source>
        <dbReference type="PROSITE" id="PS50862"/>
    </source>
</evidence>
<dbReference type="GO" id="GO:0005737">
    <property type="term" value="C:cytoplasm"/>
    <property type="evidence" value="ECO:0007669"/>
    <property type="project" value="UniProtKB-SubCell"/>
</dbReference>
<evidence type="ECO:0000256" key="2">
    <source>
        <dbReference type="ARBA" id="ARBA00005045"/>
    </source>
</evidence>
<sequence>MANDCYSSFHNQLYLLPTSEVSLVNFYANQVIQKSLLPIKLTAFSHCFRREAGAAGRDNRGLVRLHEFQKVEIVRLVQAKNSYEHLEEMKKRCLLHALNGSGLAIDRLFAALLENHYDEKTNKHCQFRLRNNFRTIRLNRKTTAAFV</sequence>
<dbReference type="PROSITE" id="PS50862">
    <property type="entry name" value="AA_TRNA_LIGASE_II"/>
    <property type="match status" value="1"/>
</dbReference>
<comment type="catalytic activity">
    <reaction evidence="13">
        <text>tRNA(Sec) + L-serine + ATP = L-seryl-tRNA(Sec) + AMP + diphosphate + H(+)</text>
        <dbReference type="Rhea" id="RHEA:42580"/>
        <dbReference type="Rhea" id="RHEA-COMP:9742"/>
        <dbReference type="Rhea" id="RHEA-COMP:10128"/>
        <dbReference type="ChEBI" id="CHEBI:15378"/>
        <dbReference type="ChEBI" id="CHEBI:30616"/>
        <dbReference type="ChEBI" id="CHEBI:33019"/>
        <dbReference type="ChEBI" id="CHEBI:33384"/>
        <dbReference type="ChEBI" id="CHEBI:78442"/>
        <dbReference type="ChEBI" id="CHEBI:78533"/>
        <dbReference type="ChEBI" id="CHEBI:456215"/>
        <dbReference type="EC" id="6.1.1.11"/>
    </reaction>
</comment>
<dbReference type="PRINTS" id="PR00981">
    <property type="entry name" value="TRNASYNTHSER"/>
</dbReference>
<evidence type="ECO:0000256" key="6">
    <source>
        <dbReference type="ARBA" id="ARBA00022598"/>
    </source>
</evidence>
<reference evidence="17" key="1">
    <citation type="submission" date="2025-08" db="UniProtKB">
        <authorList>
            <consortium name="RefSeq"/>
        </authorList>
    </citation>
    <scope>IDENTIFICATION</scope>
</reference>
<keyword evidence="6" id="KW-0436">Ligase</keyword>
<keyword evidence="8" id="KW-0067">ATP-binding</keyword>
<evidence type="ECO:0000256" key="14">
    <source>
        <dbReference type="ARBA" id="ARBA00048823"/>
    </source>
</evidence>
<dbReference type="KEGG" id="aplc:110988009"/>
<keyword evidence="9" id="KW-0648">Protein biosynthesis</keyword>
<dbReference type="GO" id="GO:0005524">
    <property type="term" value="F:ATP binding"/>
    <property type="evidence" value="ECO:0007669"/>
    <property type="project" value="UniProtKB-KW"/>
</dbReference>
<dbReference type="SUPFAM" id="SSF55681">
    <property type="entry name" value="Class II aaRS and biotin synthetases"/>
    <property type="match status" value="1"/>
</dbReference>
<keyword evidence="10" id="KW-0030">Aminoacyl-tRNA synthetase</keyword>
<dbReference type="Proteomes" id="UP000694845">
    <property type="component" value="Unplaced"/>
</dbReference>
<dbReference type="GeneID" id="110988009"/>
<comment type="catalytic activity">
    <reaction evidence="14">
        <text>tRNA(Ser) + L-serine + ATP = L-seryl-tRNA(Ser) + AMP + diphosphate + H(+)</text>
        <dbReference type="Rhea" id="RHEA:12292"/>
        <dbReference type="Rhea" id="RHEA-COMP:9669"/>
        <dbReference type="Rhea" id="RHEA-COMP:9703"/>
        <dbReference type="ChEBI" id="CHEBI:15378"/>
        <dbReference type="ChEBI" id="CHEBI:30616"/>
        <dbReference type="ChEBI" id="CHEBI:33019"/>
        <dbReference type="ChEBI" id="CHEBI:33384"/>
        <dbReference type="ChEBI" id="CHEBI:78442"/>
        <dbReference type="ChEBI" id="CHEBI:78533"/>
        <dbReference type="ChEBI" id="CHEBI:456215"/>
        <dbReference type="EC" id="6.1.1.11"/>
    </reaction>
</comment>
<keyword evidence="16" id="KW-1185">Reference proteome</keyword>
<dbReference type="Gene3D" id="3.30.930.10">
    <property type="entry name" value="Bira Bifunctional Protein, Domain 2"/>
    <property type="match status" value="1"/>
</dbReference>
<dbReference type="InterPro" id="IPR002314">
    <property type="entry name" value="aa-tRNA-synt_IIb"/>
</dbReference>
<evidence type="ECO:0000256" key="5">
    <source>
        <dbReference type="ARBA" id="ARBA00022490"/>
    </source>
</evidence>
<dbReference type="AlphaFoldDB" id="A0A8B7ZPE8"/>
<dbReference type="Pfam" id="PF00587">
    <property type="entry name" value="tRNA-synt_2b"/>
    <property type="match status" value="1"/>
</dbReference>
<keyword evidence="5" id="KW-0963">Cytoplasm</keyword>
<evidence type="ECO:0000256" key="4">
    <source>
        <dbReference type="ARBA" id="ARBA00012840"/>
    </source>
</evidence>
<dbReference type="RefSeq" id="XP_022106927.1">
    <property type="nucleotide sequence ID" value="XM_022251235.1"/>
</dbReference>
<dbReference type="EC" id="6.1.1.11" evidence="4"/>
<dbReference type="PANTHER" id="PTHR43697:SF1">
    <property type="entry name" value="SERINE--TRNA LIGASE"/>
    <property type="match status" value="1"/>
</dbReference>
<evidence type="ECO:0000256" key="12">
    <source>
        <dbReference type="ARBA" id="ARBA00033352"/>
    </source>
</evidence>